<organism evidence="2 3">
    <name type="scientific">Microbacterium schleiferi</name>
    <dbReference type="NCBI Taxonomy" id="69362"/>
    <lineage>
        <taxon>Bacteria</taxon>
        <taxon>Bacillati</taxon>
        <taxon>Actinomycetota</taxon>
        <taxon>Actinomycetes</taxon>
        <taxon>Micrococcales</taxon>
        <taxon>Microbacteriaceae</taxon>
        <taxon>Microbacterium</taxon>
    </lineage>
</organism>
<evidence type="ECO:0000313" key="3">
    <source>
        <dbReference type="Proteomes" id="UP000594480"/>
    </source>
</evidence>
<evidence type="ECO:0000313" key="2">
    <source>
        <dbReference type="EMBL" id="QPE06167.1"/>
    </source>
</evidence>
<proteinExistence type="predicted"/>
<dbReference type="Proteomes" id="UP000594480">
    <property type="component" value="Chromosome"/>
</dbReference>
<feature type="compositionally biased region" description="Basic and acidic residues" evidence="1">
    <location>
        <begin position="19"/>
        <end position="37"/>
    </location>
</feature>
<evidence type="ECO:0000256" key="1">
    <source>
        <dbReference type="SAM" id="MobiDB-lite"/>
    </source>
</evidence>
<dbReference type="RefSeq" id="WP_195694488.1">
    <property type="nucleotide sequence ID" value="NZ_CP064760.1"/>
</dbReference>
<gene>
    <name evidence="2" type="ORF">IT882_05220</name>
</gene>
<keyword evidence="3" id="KW-1185">Reference proteome</keyword>
<dbReference type="EMBL" id="CP064760">
    <property type="protein sequence ID" value="QPE06167.1"/>
    <property type="molecule type" value="Genomic_DNA"/>
</dbReference>
<feature type="region of interest" description="Disordered" evidence="1">
    <location>
        <begin position="1"/>
        <end position="37"/>
    </location>
</feature>
<protein>
    <submittedName>
        <fullName evidence="2">Uncharacterized protein</fullName>
    </submittedName>
</protein>
<feature type="compositionally biased region" description="Acidic residues" evidence="1">
    <location>
        <begin position="1"/>
        <end position="12"/>
    </location>
</feature>
<name>A0A7S8RJ83_9MICO</name>
<dbReference type="KEGG" id="msf:IT882_05220"/>
<reference evidence="2 3" key="1">
    <citation type="submission" date="2020-11" db="EMBL/GenBank/DDBJ databases">
        <title>Amino acid is mineralized and recycled by bacteria in oceanic microbiome.</title>
        <authorList>
            <person name="Zheng L.Y."/>
        </authorList>
    </citation>
    <scope>NUCLEOTIDE SEQUENCE [LARGE SCALE GENOMIC DNA]</scope>
    <source>
        <strain evidence="2 3">A32-1</strain>
    </source>
</reference>
<accession>A0A7S8RJ83</accession>
<sequence length="73" mass="8024">MLSDDRPDEDAVPDQTGSGDERPDAGAPRPDEDLLSRLDIVESQPLSDRAAAYEAIHEDLARRLEQNPEAPRA</sequence>
<dbReference type="AlphaFoldDB" id="A0A7S8RJ83"/>